<protein>
    <submittedName>
        <fullName evidence="1">Uncharacterized protein</fullName>
    </submittedName>
</protein>
<reference evidence="1 2" key="1">
    <citation type="submission" date="2019-06" db="EMBL/GenBank/DDBJ databases">
        <title>Spirosoma utsteinense sp. nov. isolated from Antarctic ice-free soils.</title>
        <authorList>
            <person name="Tahon G."/>
        </authorList>
    </citation>
    <scope>NUCLEOTIDE SEQUENCE [LARGE SCALE GENOMIC DNA]</scope>
    <source>
        <strain evidence="1 2">LMG 31447</strain>
    </source>
</reference>
<evidence type="ECO:0000313" key="1">
    <source>
        <dbReference type="EMBL" id="MBC3792605.1"/>
    </source>
</evidence>
<organism evidence="1 2">
    <name type="scientific">Spirosoma utsteinense</name>
    <dbReference type="NCBI Taxonomy" id="2585773"/>
    <lineage>
        <taxon>Bacteria</taxon>
        <taxon>Pseudomonadati</taxon>
        <taxon>Bacteroidota</taxon>
        <taxon>Cytophagia</taxon>
        <taxon>Cytophagales</taxon>
        <taxon>Cytophagaceae</taxon>
        <taxon>Spirosoma</taxon>
    </lineage>
</organism>
<name>A0ABR6W7P2_9BACT</name>
<proteinExistence type="predicted"/>
<accession>A0ABR6W7P2</accession>
<dbReference type="EMBL" id="VFIA01000017">
    <property type="protein sequence ID" value="MBC3792605.1"/>
    <property type="molecule type" value="Genomic_DNA"/>
</dbReference>
<dbReference type="Proteomes" id="UP000700732">
    <property type="component" value="Unassembled WGS sequence"/>
</dbReference>
<sequence>MKLQTMMKADNRYDGGSTLTAVPIDRLSGKTHAWNAV</sequence>
<comment type="caution">
    <text evidence="1">The sequence shown here is derived from an EMBL/GenBank/DDBJ whole genome shotgun (WGS) entry which is preliminary data.</text>
</comment>
<keyword evidence="2" id="KW-1185">Reference proteome</keyword>
<gene>
    <name evidence="1" type="ORF">FH603_3119</name>
</gene>
<evidence type="ECO:0000313" key="2">
    <source>
        <dbReference type="Proteomes" id="UP000700732"/>
    </source>
</evidence>